<feature type="domain" description="Tail specific protease" evidence="1">
    <location>
        <begin position="79"/>
        <end position="279"/>
    </location>
</feature>
<dbReference type="InterPro" id="IPR029045">
    <property type="entry name" value="ClpP/crotonase-like_dom_sf"/>
</dbReference>
<sequence length="294" mass="31781">MDVDRVVGQIVDLVEEHYVFPEIGERIGRLLRQRLEAGAYAGLSPEELSAQVTTDLQSVNGDGHTRLRYHADALPEDHGDAAADAVRRREFAAEWAGGVAQVRRLEDNVGYLELAPLLFAPGDAGPAVGAAMTVLADTTALIIDVRQCLGGDPRTVALICGYLLDDEAVLVNSLRDRQGDLVQFWTSPAVPGRRYGSERPVAVLTSDVTWSAAEELAYDLQQLGRVRVVGERTLGGAHNRRTFKVDPHLEATISTSAAVNPMTGSNWEGVGVQPDIVVSSDDALETAHRLLRGR</sequence>
<gene>
    <name evidence="2" type="ORF">GCM10020369_00830</name>
</gene>
<name>A0ABP6SP46_9ACTN</name>
<dbReference type="Proteomes" id="UP001501676">
    <property type="component" value="Unassembled WGS sequence"/>
</dbReference>
<dbReference type="InterPro" id="IPR005151">
    <property type="entry name" value="Tail-specific_protease"/>
</dbReference>
<dbReference type="Pfam" id="PF11918">
    <property type="entry name" value="Peptidase_S41_N"/>
    <property type="match status" value="1"/>
</dbReference>
<reference evidence="3" key="1">
    <citation type="journal article" date="2019" name="Int. J. Syst. Evol. Microbiol.">
        <title>The Global Catalogue of Microorganisms (GCM) 10K type strain sequencing project: providing services to taxonomists for standard genome sequencing and annotation.</title>
        <authorList>
            <consortium name="The Broad Institute Genomics Platform"/>
            <consortium name="The Broad Institute Genome Sequencing Center for Infectious Disease"/>
            <person name="Wu L."/>
            <person name="Ma J."/>
        </authorList>
    </citation>
    <scope>NUCLEOTIDE SEQUENCE [LARGE SCALE GENOMIC DNA]</scope>
    <source>
        <strain evidence="3">JCM 9458</strain>
    </source>
</reference>
<dbReference type="Gene3D" id="3.90.226.10">
    <property type="entry name" value="2-enoyl-CoA Hydratase, Chain A, domain 1"/>
    <property type="match status" value="1"/>
</dbReference>
<dbReference type="SUPFAM" id="SSF52096">
    <property type="entry name" value="ClpP/crotonase"/>
    <property type="match status" value="1"/>
</dbReference>
<evidence type="ECO:0000313" key="2">
    <source>
        <dbReference type="EMBL" id="GAA3381735.1"/>
    </source>
</evidence>
<organism evidence="2 3">
    <name type="scientific">Cryptosporangium minutisporangium</name>
    <dbReference type="NCBI Taxonomy" id="113569"/>
    <lineage>
        <taxon>Bacteria</taxon>
        <taxon>Bacillati</taxon>
        <taxon>Actinomycetota</taxon>
        <taxon>Actinomycetes</taxon>
        <taxon>Cryptosporangiales</taxon>
        <taxon>Cryptosporangiaceae</taxon>
        <taxon>Cryptosporangium</taxon>
    </lineage>
</organism>
<proteinExistence type="predicted"/>
<keyword evidence="3" id="KW-1185">Reference proteome</keyword>
<dbReference type="Pfam" id="PF03572">
    <property type="entry name" value="Peptidase_S41"/>
    <property type="match status" value="1"/>
</dbReference>
<protein>
    <submittedName>
        <fullName evidence="2">S41 family peptidase</fullName>
    </submittedName>
</protein>
<accession>A0ABP6SP46</accession>
<dbReference type="PANTHER" id="PTHR11261">
    <property type="entry name" value="INTERPHOTORECEPTOR RETINOID-BINDING PROTEIN"/>
    <property type="match status" value="1"/>
</dbReference>
<dbReference type="SMART" id="SM00245">
    <property type="entry name" value="TSPc"/>
    <property type="match status" value="1"/>
</dbReference>
<dbReference type="PANTHER" id="PTHR11261:SF3">
    <property type="entry name" value="RETINOL-BINDING PROTEIN 3"/>
    <property type="match status" value="1"/>
</dbReference>
<dbReference type="Gene3D" id="3.30.750.44">
    <property type="match status" value="1"/>
</dbReference>
<dbReference type="CDD" id="cd07563">
    <property type="entry name" value="Peptidase_S41_IRBP"/>
    <property type="match status" value="1"/>
</dbReference>
<evidence type="ECO:0000313" key="3">
    <source>
        <dbReference type="Proteomes" id="UP001501676"/>
    </source>
</evidence>
<evidence type="ECO:0000259" key="1">
    <source>
        <dbReference type="SMART" id="SM00245"/>
    </source>
</evidence>
<dbReference type="RefSeq" id="WP_345725870.1">
    <property type="nucleotide sequence ID" value="NZ_BAAAYN010000001.1"/>
</dbReference>
<comment type="caution">
    <text evidence="2">The sequence shown here is derived from an EMBL/GenBank/DDBJ whole genome shotgun (WGS) entry which is preliminary data.</text>
</comment>
<dbReference type="EMBL" id="BAAAYN010000001">
    <property type="protein sequence ID" value="GAA3381735.1"/>
    <property type="molecule type" value="Genomic_DNA"/>
</dbReference>